<dbReference type="STRING" id="1121331.SAMN02745248_02517"/>
<dbReference type="RefSeq" id="WP_072904414.1">
    <property type="nucleotide sequence ID" value="NZ_FRAD01000027.1"/>
</dbReference>
<dbReference type="OrthoDB" id="9813511at2"/>
<dbReference type="Pfam" id="PF14192">
    <property type="entry name" value="DUF4314"/>
    <property type="match status" value="1"/>
</dbReference>
<evidence type="ECO:0000259" key="1">
    <source>
        <dbReference type="Pfam" id="PF14192"/>
    </source>
</evidence>
<accession>A0A1M6SCV3</accession>
<dbReference type="EMBL" id="FRAD01000027">
    <property type="protein sequence ID" value="SHK42561.1"/>
    <property type="molecule type" value="Genomic_DNA"/>
</dbReference>
<dbReference type="InterPro" id="IPR025463">
    <property type="entry name" value="DUF4314"/>
</dbReference>
<feature type="domain" description="DUF4314" evidence="1">
    <location>
        <begin position="4"/>
        <end position="69"/>
    </location>
</feature>
<reference evidence="2 3" key="1">
    <citation type="submission" date="2016-11" db="EMBL/GenBank/DDBJ databases">
        <authorList>
            <person name="Jaros S."/>
            <person name="Januszkiewicz K."/>
            <person name="Wedrychowicz H."/>
        </authorList>
    </citation>
    <scope>NUCLEOTIDE SEQUENCE [LARGE SCALE GENOMIC DNA]</scope>
    <source>
        <strain evidence="2 3">DSM 3090</strain>
    </source>
</reference>
<evidence type="ECO:0000313" key="3">
    <source>
        <dbReference type="Proteomes" id="UP000183952"/>
    </source>
</evidence>
<proteinExistence type="predicted"/>
<evidence type="ECO:0000313" key="2">
    <source>
        <dbReference type="EMBL" id="SHK42561.1"/>
    </source>
</evidence>
<protein>
    <recommendedName>
        <fullName evidence="1">DUF4314 domain-containing protein</fullName>
    </recommendedName>
</protein>
<keyword evidence="3" id="KW-1185">Reference proteome</keyword>
<dbReference type="AlphaFoldDB" id="A0A1M6SCV3"/>
<organism evidence="2 3">
    <name type="scientific">Hathewaya proteolytica DSM 3090</name>
    <dbReference type="NCBI Taxonomy" id="1121331"/>
    <lineage>
        <taxon>Bacteria</taxon>
        <taxon>Bacillati</taxon>
        <taxon>Bacillota</taxon>
        <taxon>Clostridia</taxon>
        <taxon>Eubacteriales</taxon>
        <taxon>Clostridiaceae</taxon>
        <taxon>Hathewaya</taxon>
    </lineage>
</organism>
<name>A0A1M6SCV3_9CLOT</name>
<gene>
    <name evidence="2" type="ORF">SAMN02745248_02517</name>
</gene>
<dbReference type="Proteomes" id="UP000183952">
    <property type="component" value="Unassembled WGS sequence"/>
</dbReference>
<sequence>MIKAEKLQTLQIQYPFGSRIELLQMDDPTSPLVGTKGTIIGVDDIGDILVDWDNGSFLNVVLEVDRIRKNSE</sequence>